<sequence>MSNQLANLGPNGIRYNQICCCPTICESLDYSAAFAYDIFDRLPYTAAFNDNDSRIETDFSPQFIPMFVDKQPPDCEVSCVTEGHPTNLWTPGGPTRAVYSTRIDMPTANDGLSLPISPSNSTTTHGYLTTILDDCSSSGPGFLEEDLWQEQLPGISNLVQKPNVGFKVCLHHEASGSESASEPPSPPSICSAVSAFSPQPLPNPFACVLEVLRKTPGRPTNQMKTRSDAMRWSKIRQTFGDRESRRKERNNAASRKSRALRKRRFQQMLHETERLTGSNAKLRALLEELNSIMAETKAILVERFATVANSVMATAKSFDT</sequence>
<dbReference type="GO" id="GO:0000978">
    <property type="term" value="F:RNA polymerase II cis-regulatory region sequence-specific DNA binding"/>
    <property type="evidence" value="ECO:0007669"/>
    <property type="project" value="TreeGrafter"/>
</dbReference>
<dbReference type="SMART" id="SM00338">
    <property type="entry name" value="BRLZ"/>
    <property type="match status" value="1"/>
</dbReference>
<evidence type="ECO:0000313" key="3">
    <source>
        <dbReference type="WBParaSite" id="MCU_003453-RA"/>
    </source>
</evidence>
<name>A0A5K3EVK1_MESCO</name>
<dbReference type="PANTHER" id="PTHR23334">
    <property type="entry name" value="CCAAT/ENHANCER BINDING PROTEIN"/>
    <property type="match status" value="1"/>
</dbReference>
<reference evidence="3" key="1">
    <citation type="submission" date="2019-11" db="UniProtKB">
        <authorList>
            <consortium name="WormBaseParasite"/>
        </authorList>
    </citation>
    <scope>IDENTIFICATION</scope>
</reference>
<dbReference type="SUPFAM" id="SSF57959">
    <property type="entry name" value="Leucine zipper domain"/>
    <property type="match status" value="1"/>
</dbReference>
<dbReference type="PANTHER" id="PTHR23334:SF20">
    <property type="entry name" value="BASIC LEUCINE ZIPPER 24"/>
    <property type="match status" value="1"/>
</dbReference>
<dbReference type="PROSITE" id="PS50217">
    <property type="entry name" value="BZIP"/>
    <property type="match status" value="1"/>
</dbReference>
<dbReference type="Gene3D" id="1.20.5.170">
    <property type="match status" value="1"/>
</dbReference>
<dbReference type="AlphaFoldDB" id="A0A5K3EVK1"/>
<protein>
    <submittedName>
        <fullName evidence="3">BZIP domain-containing protein</fullName>
    </submittedName>
</protein>
<accession>A0A5K3EVK1</accession>
<organism evidence="3">
    <name type="scientific">Mesocestoides corti</name>
    <name type="common">Flatworm</name>
    <dbReference type="NCBI Taxonomy" id="53468"/>
    <lineage>
        <taxon>Eukaryota</taxon>
        <taxon>Metazoa</taxon>
        <taxon>Spiralia</taxon>
        <taxon>Lophotrochozoa</taxon>
        <taxon>Platyhelminthes</taxon>
        <taxon>Cestoda</taxon>
        <taxon>Eucestoda</taxon>
        <taxon>Cyclophyllidea</taxon>
        <taxon>Mesocestoididae</taxon>
        <taxon>Mesocestoides</taxon>
    </lineage>
</organism>
<evidence type="ECO:0000256" key="1">
    <source>
        <dbReference type="SAM" id="MobiDB-lite"/>
    </source>
</evidence>
<feature type="domain" description="BZIP" evidence="2">
    <location>
        <begin position="240"/>
        <end position="303"/>
    </location>
</feature>
<dbReference type="InterPro" id="IPR004827">
    <property type="entry name" value="bZIP"/>
</dbReference>
<dbReference type="GO" id="GO:0000981">
    <property type="term" value="F:DNA-binding transcription factor activity, RNA polymerase II-specific"/>
    <property type="evidence" value="ECO:0007669"/>
    <property type="project" value="TreeGrafter"/>
</dbReference>
<proteinExistence type="predicted"/>
<dbReference type="Pfam" id="PF07716">
    <property type="entry name" value="bZIP_2"/>
    <property type="match status" value="1"/>
</dbReference>
<dbReference type="InterPro" id="IPR031106">
    <property type="entry name" value="C/EBP"/>
</dbReference>
<dbReference type="WBParaSite" id="MCU_003453-RA">
    <property type="protein sequence ID" value="MCU_003453-RA"/>
    <property type="gene ID" value="MCU_003453"/>
</dbReference>
<evidence type="ECO:0000259" key="2">
    <source>
        <dbReference type="PROSITE" id="PS50217"/>
    </source>
</evidence>
<feature type="compositionally biased region" description="Basic and acidic residues" evidence="1">
    <location>
        <begin position="239"/>
        <end position="250"/>
    </location>
</feature>
<feature type="region of interest" description="Disordered" evidence="1">
    <location>
        <begin position="239"/>
        <end position="259"/>
    </location>
</feature>
<dbReference type="GO" id="GO:0006351">
    <property type="term" value="P:DNA-templated transcription"/>
    <property type="evidence" value="ECO:0007669"/>
    <property type="project" value="InterPro"/>
</dbReference>
<dbReference type="InterPro" id="IPR046347">
    <property type="entry name" value="bZIP_sf"/>
</dbReference>